<evidence type="ECO:0000313" key="1">
    <source>
        <dbReference type="EMBL" id="GJT54268.1"/>
    </source>
</evidence>
<dbReference type="Proteomes" id="UP001151760">
    <property type="component" value="Unassembled WGS sequence"/>
</dbReference>
<accession>A0ABQ5ETC1</accession>
<gene>
    <name evidence="1" type="ORF">Tco_0989322</name>
</gene>
<evidence type="ECO:0008006" key="3">
    <source>
        <dbReference type="Google" id="ProtNLM"/>
    </source>
</evidence>
<proteinExistence type="predicted"/>
<reference evidence="1" key="1">
    <citation type="journal article" date="2022" name="Int. J. Mol. Sci.">
        <title>Draft Genome of Tanacetum Coccineum: Genomic Comparison of Closely Related Tanacetum-Family Plants.</title>
        <authorList>
            <person name="Yamashiro T."/>
            <person name="Shiraishi A."/>
            <person name="Nakayama K."/>
            <person name="Satake H."/>
        </authorList>
    </citation>
    <scope>NUCLEOTIDE SEQUENCE</scope>
</reference>
<organism evidence="1 2">
    <name type="scientific">Tanacetum coccineum</name>
    <dbReference type="NCBI Taxonomy" id="301880"/>
    <lineage>
        <taxon>Eukaryota</taxon>
        <taxon>Viridiplantae</taxon>
        <taxon>Streptophyta</taxon>
        <taxon>Embryophyta</taxon>
        <taxon>Tracheophyta</taxon>
        <taxon>Spermatophyta</taxon>
        <taxon>Magnoliopsida</taxon>
        <taxon>eudicotyledons</taxon>
        <taxon>Gunneridae</taxon>
        <taxon>Pentapetalae</taxon>
        <taxon>asterids</taxon>
        <taxon>campanulids</taxon>
        <taxon>Asterales</taxon>
        <taxon>Asteraceae</taxon>
        <taxon>Asteroideae</taxon>
        <taxon>Anthemideae</taxon>
        <taxon>Anthemidinae</taxon>
        <taxon>Tanacetum</taxon>
    </lineage>
</organism>
<dbReference type="EMBL" id="BQNB010016657">
    <property type="protein sequence ID" value="GJT54268.1"/>
    <property type="molecule type" value="Genomic_DNA"/>
</dbReference>
<protein>
    <recommendedName>
        <fullName evidence="3">Dirigent protein</fullName>
    </recommendedName>
</protein>
<name>A0ABQ5ETC1_9ASTR</name>
<evidence type="ECO:0000313" key="2">
    <source>
        <dbReference type="Proteomes" id="UP001151760"/>
    </source>
</evidence>
<comment type="caution">
    <text evidence="1">The sequence shown here is derived from an EMBL/GenBank/DDBJ whole genome shotgun (WGS) entry which is preliminary data.</text>
</comment>
<sequence length="150" mass="16693">MESIWIALGDFKVVRSRSERASSRFDANEAFNDSTANVDGIFMLMWPSNATPSYISVVRLFSNPPFSVSPALVLDDTCVMTRDLGNHGNPEQDLQVRGFVAFGGNSRGGNITRKGKIRTDFKLADENHVLLKVPIKDNMYSVDLRNIVPK</sequence>
<keyword evidence="2" id="KW-1185">Reference proteome</keyword>
<reference evidence="1" key="2">
    <citation type="submission" date="2022-01" db="EMBL/GenBank/DDBJ databases">
        <authorList>
            <person name="Yamashiro T."/>
            <person name="Shiraishi A."/>
            <person name="Satake H."/>
            <person name="Nakayama K."/>
        </authorList>
    </citation>
    <scope>NUCLEOTIDE SEQUENCE</scope>
</reference>